<dbReference type="EMBL" id="JAMXHT010000002">
    <property type="protein sequence ID" value="MCO5397875.1"/>
    <property type="molecule type" value="Genomic_DNA"/>
</dbReference>
<gene>
    <name evidence="1" type="ORF">NG900_06620</name>
</gene>
<protein>
    <submittedName>
        <fullName evidence="1">Uncharacterized protein</fullName>
    </submittedName>
</protein>
<organism evidence="1 2">
    <name type="scientific">Ralstonia soli</name>
    <dbReference type="NCBI Taxonomy" id="2953896"/>
    <lineage>
        <taxon>Bacteria</taxon>
        <taxon>Pseudomonadati</taxon>
        <taxon>Pseudomonadota</taxon>
        <taxon>Betaproteobacteria</taxon>
        <taxon>Burkholderiales</taxon>
        <taxon>Burkholderiaceae</taxon>
        <taxon>Ralstonia</taxon>
    </lineage>
</organism>
<accession>A0ABT1AHJ4</accession>
<dbReference type="Proteomes" id="UP001162811">
    <property type="component" value="Unassembled WGS sequence"/>
</dbReference>
<keyword evidence="2" id="KW-1185">Reference proteome</keyword>
<evidence type="ECO:0000313" key="2">
    <source>
        <dbReference type="Proteomes" id="UP001162811"/>
    </source>
</evidence>
<comment type="caution">
    <text evidence="1">The sequence shown here is derived from an EMBL/GenBank/DDBJ whole genome shotgun (WGS) entry which is preliminary data.</text>
</comment>
<sequence length="158" mass="17956">MQPLLKMTDGTSLRRVPEHHKQWGLTTMMPTFQERQELRNQFASDVNRMQLCLRKTGTTASDDEVVQAWAEHSDDHCAGWLGLPESDDALHQLLMKYVKMGRSRVVWRVTGTKATDGTGDFIVPLPAAPSEQLGWQIGDELSIEWMEPGTLRLRRISP</sequence>
<name>A0ABT1AHJ4_9RALS</name>
<evidence type="ECO:0000313" key="1">
    <source>
        <dbReference type="EMBL" id="MCO5397875.1"/>
    </source>
</evidence>
<dbReference type="RefSeq" id="WP_252678204.1">
    <property type="nucleotide sequence ID" value="NZ_JAMXHT010000002.1"/>
</dbReference>
<reference evidence="1" key="2">
    <citation type="journal article" date="2023" name="Front. Microbiol.">
        <title>Ralstonia chuxiongensis sp. nov., Ralstonia mojiangensis sp. nov., and Ralstonia soli sp. nov., isolated from tobacco fields, are three novel species in the family Burkholderiaceae.</title>
        <authorList>
            <person name="Lu C.H."/>
            <person name="Zhang Y.Y."/>
            <person name="Jiang N."/>
            <person name="Chen W."/>
            <person name="Shao X."/>
            <person name="Zhao Z.M."/>
            <person name="Lu W.L."/>
            <person name="Hu X."/>
            <person name="Xi Y.X."/>
            <person name="Zou S.Y."/>
            <person name="Wei Q.J."/>
            <person name="Lin Z.L."/>
            <person name="Gong L."/>
            <person name="Gai X.T."/>
            <person name="Zhang L.Q."/>
            <person name="Li J.Y."/>
            <person name="Jin Y."/>
            <person name="Xia Z.Y."/>
        </authorList>
    </citation>
    <scope>NUCLEOTIDE SEQUENCE</scope>
    <source>
        <strain evidence="1">21MJYT02-11</strain>
    </source>
</reference>
<proteinExistence type="predicted"/>
<reference evidence="1" key="1">
    <citation type="submission" date="2022-06" db="EMBL/GenBank/DDBJ databases">
        <authorList>
            <person name="Lu C.-H."/>
        </authorList>
    </citation>
    <scope>NUCLEOTIDE SEQUENCE</scope>
    <source>
        <strain evidence="1">21MJYT02-11</strain>
    </source>
</reference>